<proteinExistence type="predicted"/>
<dbReference type="RefSeq" id="WP_237966556.1">
    <property type="nucleotide sequence ID" value="NZ_JAKNHQ010000004.1"/>
</dbReference>
<dbReference type="Pfam" id="PF21805">
    <property type="entry name" value="Imm5_like"/>
    <property type="match status" value="1"/>
</dbReference>
<keyword evidence="3" id="KW-1185">Reference proteome</keyword>
<protein>
    <recommendedName>
        <fullName evidence="1">Imm-5-like domain-containing protein</fullName>
    </recommendedName>
</protein>
<reference evidence="2 3" key="1">
    <citation type="submission" date="2022-01" db="EMBL/GenBank/DDBJ databases">
        <title>Collection of gut derived symbiotic bacterial strains cultured from healthy donors.</title>
        <authorList>
            <person name="Lin H."/>
            <person name="Kohout C."/>
            <person name="Waligurski E."/>
            <person name="Pamer E.G."/>
        </authorList>
    </citation>
    <scope>NUCLEOTIDE SEQUENCE [LARGE SCALE GENOMIC DNA]</scope>
    <source>
        <strain evidence="2 3">DFI.7.58</strain>
    </source>
</reference>
<gene>
    <name evidence="2" type="ORF">L0P57_04735</name>
</gene>
<comment type="caution">
    <text evidence="2">The sequence shown here is derived from an EMBL/GenBank/DDBJ whole genome shotgun (WGS) entry which is preliminary data.</text>
</comment>
<evidence type="ECO:0000313" key="2">
    <source>
        <dbReference type="EMBL" id="MCG4610241.1"/>
    </source>
</evidence>
<dbReference type="InterPro" id="IPR048667">
    <property type="entry name" value="Imm5-like"/>
</dbReference>
<name>A0ABS9MHF5_9FIRM</name>
<dbReference type="EMBL" id="JAKNHQ010000004">
    <property type="protein sequence ID" value="MCG4610241.1"/>
    <property type="molecule type" value="Genomic_DNA"/>
</dbReference>
<dbReference type="Proteomes" id="UP001298681">
    <property type="component" value="Unassembled WGS sequence"/>
</dbReference>
<feature type="domain" description="Imm-5-like" evidence="1">
    <location>
        <begin position="22"/>
        <end position="143"/>
    </location>
</feature>
<sequence>MPNLRKMLGNVQSEECRSLMRLMETQSKKTLADWAVAYAKAHYLPVFEAACPGERCLMETVATCEAYGKGQTSLNELKPLLREAAQVAHALADHPVAQAAARAVSVACSTVQTPTNALGYLFYGAAAIAYSQAGLDRTAEEYEELAAVEFQRAYASLQKACIPDEPHPAKLHWNC</sequence>
<evidence type="ECO:0000313" key="3">
    <source>
        <dbReference type="Proteomes" id="UP001298681"/>
    </source>
</evidence>
<organism evidence="2 3">
    <name type="scientific">Anaeromassilibacillus senegalensis</name>
    <dbReference type="NCBI Taxonomy" id="1673717"/>
    <lineage>
        <taxon>Bacteria</taxon>
        <taxon>Bacillati</taxon>
        <taxon>Bacillota</taxon>
        <taxon>Clostridia</taxon>
        <taxon>Eubacteriales</taxon>
        <taxon>Acutalibacteraceae</taxon>
        <taxon>Anaeromassilibacillus</taxon>
    </lineage>
</organism>
<accession>A0ABS9MHF5</accession>
<evidence type="ECO:0000259" key="1">
    <source>
        <dbReference type="Pfam" id="PF21805"/>
    </source>
</evidence>